<dbReference type="EMBL" id="CP073041">
    <property type="protein sequence ID" value="UXE59601.1"/>
    <property type="molecule type" value="Genomic_DNA"/>
</dbReference>
<evidence type="ECO:0000256" key="5">
    <source>
        <dbReference type="ARBA" id="ARBA00022741"/>
    </source>
</evidence>
<dbReference type="KEGG" id="wna:KA717_28060"/>
<dbReference type="PANTHER" id="PTHR23117:SF13">
    <property type="entry name" value="GUANYLATE KINASE"/>
    <property type="match status" value="1"/>
</dbReference>
<evidence type="ECO:0000256" key="9">
    <source>
        <dbReference type="HAMAP-Rule" id="MF_00328"/>
    </source>
</evidence>
<feature type="binding site" evidence="9">
    <location>
        <begin position="11"/>
        <end position="18"/>
    </location>
    <ligand>
        <name>ATP</name>
        <dbReference type="ChEBI" id="CHEBI:30616"/>
    </ligand>
</feature>
<dbReference type="GO" id="GO:0005524">
    <property type="term" value="F:ATP binding"/>
    <property type="evidence" value="ECO:0007669"/>
    <property type="project" value="UniProtKB-UniRule"/>
</dbReference>
<dbReference type="SUPFAM" id="SSF52540">
    <property type="entry name" value="P-loop containing nucleoside triphosphate hydrolases"/>
    <property type="match status" value="1"/>
</dbReference>
<dbReference type="InterPro" id="IPR008144">
    <property type="entry name" value="Guanylate_kin-like_dom"/>
</dbReference>
<evidence type="ECO:0000256" key="8">
    <source>
        <dbReference type="ARBA" id="ARBA00030128"/>
    </source>
</evidence>
<dbReference type="PANTHER" id="PTHR23117">
    <property type="entry name" value="GUANYLATE KINASE-RELATED"/>
    <property type="match status" value="1"/>
</dbReference>
<keyword evidence="6 9" id="KW-0418">Kinase</keyword>
<evidence type="ECO:0000256" key="2">
    <source>
        <dbReference type="ARBA" id="ARBA00012961"/>
    </source>
</evidence>
<dbReference type="HAMAP" id="MF_00328">
    <property type="entry name" value="Guanylate_kinase"/>
    <property type="match status" value="1"/>
</dbReference>
<dbReference type="InterPro" id="IPR027417">
    <property type="entry name" value="P-loop_NTPase"/>
</dbReference>
<dbReference type="FunFam" id="3.30.63.10:FF:000002">
    <property type="entry name" value="Guanylate kinase 1"/>
    <property type="match status" value="1"/>
</dbReference>
<dbReference type="Pfam" id="PF00625">
    <property type="entry name" value="Guanylate_kin"/>
    <property type="match status" value="1"/>
</dbReference>
<name>A0A977KVB3_9CYAN</name>
<accession>A0A977KVB3</accession>
<dbReference type="Gene3D" id="3.40.50.300">
    <property type="entry name" value="P-loop containing nucleotide triphosphate hydrolases"/>
    <property type="match status" value="1"/>
</dbReference>
<comment type="function">
    <text evidence="9">Essential for recycling GMP and indirectly, cGMP.</text>
</comment>
<evidence type="ECO:0000256" key="4">
    <source>
        <dbReference type="ARBA" id="ARBA00022679"/>
    </source>
</evidence>
<reference evidence="11" key="1">
    <citation type="submission" date="2021-04" db="EMBL/GenBank/DDBJ databases">
        <title>Genome sequence of Woronichinia naegeliana from Washington state freshwater lake bloom.</title>
        <authorList>
            <person name="Dreher T.W."/>
        </authorList>
    </citation>
    <scope>NUCLEOTIDE SEQUENCE</scope>
    <source>
        <strain evidence="11">WA131</strain>
    </source>
</reference>
<dbReference type="Proteomes" id="UP001065613">
    <property type="component" value="Chromosome"/>
</dbReference>
<dbReference type="InterPro" id="IPR008145">
    <property type="entry name" value="GK/Ca_channel_bsu"/>
</dbReference>
<evidence type="ECO:0000259" key="10">
    <source>
        <dbReference type="PROSITE" id="PS50052"/>
    </source>
</evidence>
<dbReference type="SMART" id="SM00072">
    <property type="entry name" value="GuKc"/>
    <property type="match status" value="1"/>
</dbReference>
<comment type="similarity">
    <text evidence="1 9">Belongs to the guanylate kinase family.</text>
</comment>
<dbReference type="GO" id="GO:0005829">
    <property type="term" value="C:cytosol"/>
    <property type="evidence" value="ECO:0007669"/>
    <property type="project" value="TreeGrafter"/>
</dbReference>
<keyword evidence="5 9" id="KW-0547">Nucleotide-binding</keyword>
<comment type="subcellular location">
    <subcellularLocation>
        <location evidence="9">Cytoplasm</location>
    </subcellularLocation>
</comment>
<dbReference type="InterPro" id="IPR020590">
    <property type="entry name" value="Guanylate_kinase_CS"/>
</dbReference>
<dbReference type="InterPro" id="IPR017665">
    <property type="entry name" value="Guanylate_kinase"/>
</dbReference>
<dbReference type="NCBIfam" id="TIGR03263">
    <property type="entry name" value="guanyl_kin"/>
    <property type="match status" value="1"/>
</dbReference>
<keyword evidence="9" id="KW-0963">Cytoplasm</keyword>
<dbReference type="CDD" id="cd00071">
    <property type="entry name" value="GMPK"/>
    <property type="match status" value="1"/>
</dbReference>
<keyword evidence="4 9" id="KW-0808">Transferase</keyword>
<dbReference type="EC" id="2.7.4.8" evidence="2 9"/>
<keyword evidence="7 9" id="KW-0067">ATP-binding</keyword>
<organism evidence="11">
    <name type="scientific">Woronichinia naegeliana WA131</name>
    <dbReference type="NCBI Taxonomy" id="2824559"/>
    <lineage>
        <taxon>Bacteria</taxon>
        <taxon>Bacillati</taxon>
        <taxon>Cyanobacteriota</taxon>
        <taxon>Cyanophyceae</taxon>
        <taxon>Synechococcales</taxon>
        <taxon>Coelosphaeriaceae</taxon>
        <taxon>Woronichinia</taxon>
    </lineage>
</organism>
<dbReference type="Gene3D" id="3.30.63.10">
    <property type="entry name" value="Guanylate Kinase phosphate binding domain"/>
    <property type="match status" value="1"/>
</dbReference>
<protein>
    <recommendedName>
        <fullName evidence="3 9">Guanylate kinase</fullName>
        <ecNumber evidence="2 9">2.7.4.8</ecNumber>
    </recommendedName>
    <alternativeName>
        <fullName evidence="8 9">GMP kinase</fullName>
    </alternativeName>
</protein>
<dbReference type="PROSITE" id="PS50052">
    <property type="entry name" value="GUANYLATE_KINASE_2"/>
    <property type="match status" value="1"/>
</dbReference>
<proteinExistence type="inferred from homology"/>
<gene>
    <name evidence="9 11" type="primary">gmk</name>
    <name evidence="11" type="ORF">KA717_28060</name>
</gene>
<feature type="domain" description="Guanylate kinase-like" evidence="10">
    <location>
        <begin position="4"/>
        <end position="182"/>
    </location>
</feature>
<dbReference type="PROSITE" id="PS00856">
    <property type="entry name" value="GUANYLATE_KINASE_1"/>
    <property type="match status" value="1"/>
</dbReference>
<evidence type="ECO:0000256" key="1">
    <source>
        <dbReference type="ARBA" id="ARBA00005790"/>
    </source>
</evidence>
<evidence type="ECO:0000256" key="7">
    <source>
        <dbReference type="ARBA" id="ARBA00022840"/>
    </source>
</evidence>
<evidence type="ECO:0000256" key="6">
    <source>
        <dbReference type="ARBA" id="ARBA00022777"/>
    </source>
</evidence>
<evidence type="ECO:0000256" key="3">
    <source>
        <dbReference type="ARBA" id="ARBA00016296"/>
    </source>
</evidence>
<evidence type="ECO:0000313" key="11">
    <source>
        <dbReference type="EMBL" id="UXE59601.1"/>
    </source>
</evidence>
<comment type="catalytic activity">
    <reaction evidence="9">
        <text>GMP + ATP = GDP + ADP</text>
        <dbReference type="Rhea" id="RHEA:20780"/>
        <dbReference type="ChEBI" id="CHEBI:30616"/>
        <dbReference type="ChEBI" id="CHEBI:58115"/>
        <dbReference type="ChEBI" id="CHEBI:58189"/>
        <dbReference type="ChEBI" id="CHEBI:456216"/>
        <dbReference type="EC" id="2.7.4.8"/>
    </reaction>
</comment>
<sequence length="189" mass="21133">MTKGELIVVTGPSGVGKGTLVKALLENQKDLFVSISATTREPRPGEVEGQSYYFLSQSQFKDLIEQQQLLEWAEYAGNYYGTPCSAVIEKITQGHKVLLEIEVLGARQVKESFPEALLIFILPPSEAELEKRLRERGLDSEAAIARRLSKAKEELAVSQEFDHCIINDDLNLALSQLEQIIWPAITKPY</sequence>
<dbReference type="GO" id="GO:0004385">
    <property type="term" value="F:GMP kinase activity"/>
    <property type="evidence" value="ECO:0007669"/>
    <property type="project" value="UniProtKB-UniRule"/>
</dbReference>
<dbReference type="AlphaFoldDB" id="A0A977KVB3"/>